<dbReference type="EMBL" id="JAIWYP010000010">
    <property type="protein sequence ID" value="KAH3751191.1"/>
    <property type="molecule type" value="Genomic_DNA"/>
</dbReference>
<reference evidence="1" key="2">
    <citation type="submission" date="2020-11" db="EMBL/GenBank/DDBJ databases">
        <authorList>
            <person name="McCartney M.A."/>
            <person name="Auch B."/>
            <person name="Kono T."/>
            <person name="Mallez S."/>
            <person name="Becker A."/>
            <person name="Gohl D.M."/>
            <person name="Silverstein K.A.T."/>
            <person name="Koren S."/>
            <person name="Bechman K.B."/>
            <person name="Herman A."/>
            <person name="Abrahante J.E."/>
            <person name="Garbe J."/>
        </authorList>
    </citation>
    <scope>NUCLEOTIDE SEQUENCE</scope>
    <source>
        <strain evidence="1">Duluth1</strain>
        <tissue evidence="1">Whole animal</tissue>
    </source>
</reference>
<evidence type="ECO:0000313" key="1">
    <source>
        <dbReference type="EMBL" id="KAH3751191.1"/>
    </source>
</evidence>
<evidence type="ECO:0000313" key="2">
    <source>
        <dbReference type="Proteomes" id="UP000828390"/>
    </source>
</evidence>
<keyword evidence="2" id="KW-1185">Reference proteome</keyword>
<dbReference type="AlphaFoldDB" id="A0A9D4DL31"/>
<dbReference type="Proteomes" id="UP000828390">
    <property type="component" value="Unassembled WGS sequence"/>
</dbReference>
<proteinExistence type="predicted"/>
<protein>
    <submittedName>
        <fullName evidence="1">Uncharacterized protein</fullName>
    </submittedName>
</protein>
<comment type="caution">
    <text evidence="1">The sequence shown here is derived from an EMBL/GenBank/DDBJ whole genome shotgun (WGS) entry which is preliminary data.</text>
</comment>
<accession>A0A9D4DL31</accession>
<reference evidence="1" key="1">
    <citation type="journal article" date="2019" name="bioRxiv">
        <title>The Genome of the Zebra Mussel, Dreissena polymorpha: A Resource for Invasive Species Research.</title>
        <authorList>
            <person name="McCartney M.A."/>
            <person name="Auch B."/>
            <person name="Kono T."/>
            <person name="Mallez S."/>
            <person name="Zhang Y."/>
            <person name="Obille A."/>
            <person name="Becker A."/>
            <person name="Abrahante J.E."/>
            <person name="Garbe J."/>
            <person name="Badalamenti J.P."/>
            <person name="Herman A."/>
            <person name="Mangelson H."/>
            <person name="Liachko I."/>
            <person name="Sullivan S."/>
            <person name="Sone E.D."/>
            <person name="Koren S."/>
            <person name="Silverstein K.A.T."/>
            <person name="Beckman K.B."/>
            <person name="Gohl D.M."/>
        </authorList>
    </citation>
    <scope>NUCLEOTIDE SEQUENCE</scope>
    <source>
        <strain evidence="1">Duluth1</strain>
        <tissue evidence="1">Whole animal</tissue>
    </source>
</reference>
<sequence length="100" mass="11433">MQRCEITLSQLVFGTDIDNSENLKQIVRRLPTHVRIKWFDVSHSISESGREPCFNSDLSQFVDEKTRAAISMYGVELIKENTRSSGGVQSVSRYDHSVRN</sequence>
<gene>
    <name evidence="1" type="ORF">DPMN_185740</name>
</gene>
<name>A0A9D4DL31_DREPO</name>
<organism evidence="1 2">
    <name type="scientific">Dreissena polymorpha</name>
    <name type="common">Zebra mussel</name>
    <name type="synonym">Mytilus polymorpha</name>
    <dbReference type="NCBI Taxonomy" id="45954"/>
    <lineage>
        <taxon>Eukaryota</taxon>
        <taxon>Metazoa</taxon>
        <taxon>Spiralia</taxon>
        <taxon>Lophotrochozoa</taxon>
        <taxon>Mollusca</taxon>
        <taxon>Bivalvia</taxon>
        <taxon>Autobranchia</taxon>
        <taxon>Heteroconchia</taxon>
        <taxon>Euheterodonta</taxon>
        <taxon>Imparidentia</taxon>
        <taxon>Neoheterodontei</taxon>
        <taxon>Myida</taxon>
        <taxon>Dreissenoidea</taxon>
        <taxon>Dreissenidae</taxon>
        <taxon>Dreissena</taxon>
    </lineage>
</organism>